<protein>
    <submittedName>
        <fullName evidence="1">FMN-binding negative transcriptional regulator</fullName>
    </submittedName>
</protein>
<sequence>MNSERDDWRMYIPPAYEANDPLAIIRRYPFAMFVTADEDGHSFATQIPIHPELGVDGQPAHLIGHLAKSNPQAKMLKDGMPALAVFSGPHAYISSTWYVEMPTVPTWNYVTAQVRGTLTVMDGPEDQMNVLERVVSEAERANGSQWTMADAPEGKVETLMPHIRSFRIKIDRIDGKAKLSQTHPASDRDRIAAALDRRDFPGDREISAMIKALDAG</sequence>
<dbReference type="PIRSF" id="PIRSF010372">
    <property type="entry name" value="PaiB"/>
    <property type="match status" value="1"/>
</dbReference>
<organism evidence="1 2">
    <name type="scientific">Pacificimonas pallii</name>
    <dbReference type="NCBI Taxonomy" id="2827236"/>
    <lineage>
        <taxon>Bacteria</taxon>
        <taxon>Pseudomonadati</taxon>
        <taxon>Pseudomonadota</taxon>
        <taxon>Alphaproteobacteria</taxon>
        <taxon>Sphingomonadales</taxon>
        <taxon>Sphingosinicellaceae</taxon>
        <taxon>Pacificimonas</taxon>
    </lineage>
</organism>
<dbReference type="Pfam" id="PF04299">
    <property type="entry name" value="FMN_bind_2"/>
    <property type="match status" value="1"/>
</dbReference>
<proteinExistence type="predicted"/>
<dbReference type="InterPro" id="IPR007396">
    <property type="entry name" value="TR_PAI2-type"/>
</dbReference>
<dbReference type="RefSeq" id="WP_218443564.1">
    <property type="nucleotide sequence ID" value="NZ_JAGSPA010000001.1"/>
</dbReference>
<name>A0ABS6SBN1_9SPHN</name>
<gene>
    <name evidence="1" type="ORF">KCG44_00665</name>
</gene>
<comment type="caution">
    <text evidence="1">The sequence shown here is derived from an EMBL/GenBank/DDBJ whole genome shotgun (WGS) entry which is preliminary data.</text>
</comment>
<reference evidence="1 2" key="1">
    <citation type="submission" date="2021-04" db="EMBL/GenBank/DDBJ databases">
        <authorList>
            <person name="Pira H."/>
            <person name="Risdian C."/>
            <person name="Wink J."/>
        </authorList>
    </citation>
    <scope>NUCLEOTIDE SEQUENCE [LARGE SCALE GENOMIC DNA]</scope>
    <source>
        <strain evidence="1 2">WHA3</strain>
    </source>
</reference>
<dbReference type="Proteomes" id="UP000722336">
    <property type="component" value="Unassembled WGS sequence"/>
</dbReference>
<dbReference type="EMBL" id="JAGSPA010000001">
    <property type="protein sequence ID" value="MBV7255287.1"/>
    <property type="molecule type" value="Genomic_DNA"/>
</dbReference>
<accession>A0ABS6SBN1</accession>
<dbReference type="PANTHER" id="PTHR35802">
    <property type="entry name" value="PROTEASE SYNTHASE AND SPORULATION PROTEIN PAI 2"/>
    <property type="match status" value="1"/>
</dbReference>
<evidence type="ECO:0000313" key="1">
    <source>
        <dbReference type="EMBL" id="MBV7255287.1"/>
    </source>
</evidence>
<evidence type="ECO:0000313" key="2">
    <source>
        <dbReference type="Proteomes" id="UP000722336"/>
    </source>
</evidence>
<keyword evidence="2" id="KW-1185">Reference proteome</keyword>
<dbReference type="PANTHER" id="PTHR35802:SF1">
    <property type="entry name" value="PROTEASE SYNTHASE AND SPORULATION PROTEIN PAI 2"/>
    <property type="match status" value="1"/>
</dbReference>